<feature type="domain" description="BD-FAE-like" evidence="4">
    <location>
        <begin position="51"/>
        <end position="242"/>
    </location>
</feature>
<evidence type="ECO:0000313" key="6">
    <source>
        <dbReference type="Proteomes" id="UP000540929"/>
    </source>
</evidence>
<dbReference type="Proteomes" id="UP000540929">
    <property type="component" value="Unassembled WGS sequence"/>
</dbReference>
<evidence type="ECO:0000256" key="1">
    <source>
        <dbReference type="ARBA" id="ARBA00022801"/>
    </source>
</evidence>
<feature type="region of interest" description="Disordered" evidence="2">
    <location>
        <begin position="341"/>
        <end position="366"/>
    </location>
</feature>
<dbReference type="InterPro" id="IPR029058">
    <property type="entry name" value="AB_hydrolase_fold"/>
</dbReference>
<dbReference type="PROSITE" id="PS51257">
    <property type="entry name" value="PROKAR_LIPOPROTEIN"/>
    <property type="match status" value="1"/>
</dbReference>
<comment type="caution">
    <text evidence="5">The sequence shown here is derived from an EMBL/GenBank/DDBJ whole genome shotgun (WGS) entry which is preliminary data.</text>
</comment>
<dbReference type="PANTHER" id="PTHR48081:SF9">
    <property type="entry name" value="CARBOXYLESTERASE"/>
    <property type="match status" value="1"/>
</dbReference>
<reference evidence="5 6" key="1">
    <citation type="submission" date="2020-07" db="EMBL/GenBank/DDBJ databases">
        <title>Exploring microbial biodiversity for novel pathways involved in the catabolism of aromatic compounds derived from lignin.</title>
        <authorList>
            <person name="Elkins J."/>
        </authorList>
    </citation>
    <scope>NUCLEOTIDE SEQUENCE [LARGE SCALE GENOMIC DNA]</scope>
    <source>
        <strain evidence="5 6">H2C3C</strain>
    </source>
</reference>
<feature type="chain" id="PRO_5031466028" evidence="3">
    <location>
        <begin position="29"/>
        <end position="366"/>
    </location>
</feature>
<keyword evidence="6" id="KW-1185">Reference proteome</keyword>
<dbReference type="RefSeq" id="WP_257030375.1">
    <property type="nucleotide sequence ID" value="NZ_JACCAS010000001.1"/>
</dbReference>
<dbReference type="GO" id="GO:0016787">
    <property type="term" value="F:hydrolase activity"/>
    <property type="evidence" value="ECO:0007669"/>
    <property type="project" value="UniProtKB-KW"/>
</dbReference>
<dbReference type="Gene3D" id="3.40.50.1820">
    <property type="entry name" value="alpha/beta hydrolase"/>
    <property type="match status" value="1"/>
</dbReference>
<dbReference type="AlphaFoldDB" id="A0A7Y9WKU8"/>
<sequence>MPRRLLTLTAALALAALGGCSATGVLNAAVSPKSFHADDDIAYGANPRQKLDVYTPTASAPQPGAHGRPIVVFFYGGSWQSGSRSSYLFVGAALAARGFVAVLPDYRTWPETAFPGFVDDAASAVRWARDHAAEFGGDPSRIFLMGHSAGAHIVMLLATDGRYLAAQQMSKSDLSGVIGLAGPYDFLPLHDATLEDIFPRALRAASQPINFVQGDEPPMFLAAGERDTTVDPGNTDRLAAKLRLSGDKEVEVKHYPRVGHAMLVGAIAGPLRGFAPVLDDSVAFINSQATIAVRRESAAQATDVASQSAPAPLPVARRSGSGNVIQMRRWTKAEAVPCEAASTSASTSTSIVEAPCPRHGTPGHGD</sequence>
<evidence type="ECO:0000259" key="4">
    <source>
        <dbReference type="Pfam" id="PF20434"/>
    </source>
</evidence>
<name>A0A7Y9WKU8_9BURK</name>
<keyword evidence="3" id="KW-0732">Signal</keyword>
<dbReference type="Pfam" id="PF20434">
    <property type="entry name" value="BD-FAE"/>
    <property type="match status" value="1"/>
</dbReference>
<evidence type="ECO:0000313" key="5">
    <source>
        <dbReference type="EMBL" id="NYH22170.1"/>
    </source>
</evidence>
<gene>
    <name evidence="5" type="ORF">GGD40_001649</name>
</gene>
<dbReference type="InterPro" id="IPR019826">
    <property type="entry name" value="Carboxylesterase_B_AS"/>
</dbReference>
<proteinExistence type="predicted"/>
<keyword evidence="1" id="KW-0378">Hydrolase</keyword>
<dbReference type="SUPFAM" id="SSF53474">
    <property type="entry name" value="alpha/beta-Hydrolases"/>
    <property type="match status" value="1"/>
</dbReference>
<dbReference type="PANTHER" id="PTHR48081">
    <property type="entry name" value="AB HYDROLASE SUPERFAMILY PROTEIN C4A8.06C"/>
    <property type="match status" value="1"/>
</dbReference>
<dbReference type="InterPro" id="IPR049492">
    <property type="entry name" value="BD-FAE-like_dom"/>
</dbReference>
<dbReference type="PROSITE" id="PS00122">
    <property type="entry name" value="CARBOXYLESTERASE_B_1"/>
    <property type="match status" value="1"/>
</dbReference>
<protein>
    <submittedName>
        <fullName evidence="5">Acetyl esterase/lipase</fullName>
    </submittedName>
</protein>
<dbReference type="InterPro" id="IPR050300">
    <property type="entry name" value="GDXG_lipolytic_enzyme"/>
</dbReference>
<accession>A0A7Y9WKU8</accession>
<dbReference type="EMBL" id="JACCAS010000001">
    <property type="protein sequence ID" value="NYH22170.1"/>
    <property type="molecule type" value="Genomic_DNA"/>
</dbReference>
<organism evidence="5 6">
    <name type="scientific">Paraburkholderia bryophila</name>
    <dbReference type="NCBI Taxonomy" id="420952"/>
    <lineage>
        <taxon>Bacteria</taxon>
        <taxon>Pseudomonadati</taxon>
        <taxon>Pseudomonadota</taxon>
        <taxon>Betaproteobacteria</taxon>
        <taxon>Burkholderiales</taxon>
        <taxon>Burkholderiaceae</taxon>
        <taxon>Paraburkholderia</taxon>
    </lineage>
</organism>
<feature type="compositionally biased region" description="Low complexity" evidence="2">
    <location>
        <begin position="341"/>
        <end position="350"/>
    </location>
</feature>
<evidence type="ECO:0000256" key="3">
    <source>
        <dbReference type="SAM" id="SignalP"/>
    </source>
</evidence>
<feature type="signal peptide" evidence="3">
    <location>
        <begin position="1"/>
        <end position="28"/>
    </location>
</feature>
<evidence type="ECO:0000256" key="2">
    <source>
        <dbReference type="SAM" id="MobiDB-lite"/>
    </source>
</evidence>